<organism evidence="5 6">
    <name type="scientific">Tritrichomonas musculus</name>
    <dbReference type="NCBI Taxonomy" id="1915356"/>
    <lineage>
        <taxon>Eukaryota</taxon>
        <taxon>Metamonada</taxon>
        <taxon>Parabasalia</taxon>
        <taxon>Tritrichomonadida</taxon>
        <taxon>Tritrichomonadidae</taxon>
        <taxon>Tritrichomonas</taxon>
    </lineage>
</organism>
<comment type="caution">
    <text evidence="5">The sequence shown here is derived from an EMBL/GenBank/DDBJ whole genome shotgun (WGS) entry which is preliminary data.</text>
</comment>
<evidence type="ECO:0000256" key="3">
    <source>
        <dbReference type="ARBA" id="ARBA00022679"/>
    </source>
</evidence>
<dbReference type="Gene3D" id="3.40.50.150">
    <property type="entry name" value="Vaccinia Virus protein VP39"/>
    <property type="match status" value="1"/>
</dbReference>
<dbReference type="CDD" id="cd02440">
    <property type="entry name" value="AdoMet_MTases"/>
    <property type="match status" value="1"/>
</dbReference>
<comment type="similarity">
    <text evidence="1">Belongs to the methyltransferase superfamily.</text>
</comment>
<dbReference type="InterPro" id="IPR013216">
    <property type="entry name" value="Methyltransf_11"/>
</dbReference>
<gene>
    <name evidence="5" type="ORF">M9Y10_041528</name>
</gene>
<dbReference type="InterPro" id="IPR029063">
    <property type="entry name" value="SAM-dependent_MTases_sf"/>
</dbReference>
<feature type="domain" description="Methyltransferase type 11" evidence="4">
    <location>
        <begin position="80"/>
        <end position="180"/>
    </location>
</feature>
<name>A0ABR2K5I2_9EUKA</name>
<keyword evidence="2" id="KW-0489">Methyltransferase</keyword>
<protein>
    <recommendedName>
        <fullName evidence="4">Methyltransferase type 11 domain-containing protein</fullName>
    </recommendedName>
</protein>
<evidence type="ECO:0000313" key="5">
    <source>
        <dbReference type="EMBL" id="KAK8886068.1"/>
    </source>
</evidence>
<dbReference type="PANTHER" id="PTHR12176">
    <property type="entry name" value="SAM-DEPENDENT METHYLTRANSFERASE SUPERFAMILY PROTEIN"/>
    <property type="match status" value="1"/>
</dbReference>
<evidence type="ECO:0000313" key="6">
    <source>
        <dbReference type="Proteomes" id="UP001470230"/>
    </source>
</evidence>
<dbReference type="Proteomes" id="UP001470230">
    <property type="component" value="Unassembled WGS sequence"/>
</dbReference>
<dbReference type="InterPro" id="IPR051419">
    <property type="entry name" value="Lys/N-term_MeTrsfase_sf"/>
</dbReference>
<evidence type="ECO:0000256" key="2">
    <source>
        <dbReference type="ARBA" id="ARBA00022603"/>
    </source>
</evidence>
<dbReference type="Pfam" id="PF08241">
    <property type="entry name" value="Methyltransf_11"/>
    <property type="match status" value="1"/>
</dbReference>
<accession>A0ABR2K5I2</accession>
<keyword evidence="6" id="KW-1185">Reference proteome</keyword>
<proteinExistence type="inferred from homology"/>
<sequence length="266" mass="31216">MENKNTPLHDLLQQASELILSAEEEEEEAEDEPAPQFGLPEYWDERYINDQDPYEWFISWTDTGDKLANIFYNQKFDKALNLGCGNSPMFLHIQDHFNEIYNIDISGVVIDQMKEKYKDNKKQLWQKMDCTQLNFPDSFFDVVFDKATLDAIMCGEDSKNNVHKSIIELFRVLKVGGLFVDITCGLFMPTFKEGSQFRGKRLHWDLIHSEKLLNPKIKEQIVYIFVFRKLSNDFDENGCDDDNFIHNTDDDFLLKLCSDDVDKKMF</sequence>
<dbReference type="SUPFAM" id="SSF53335">
    <property type="entry name" value="S-adenosyl-L-methionine-dependent methyltransferases"/>
    <property type="match status" value="1"/>
</dbReference>
<keyword evidence="3" id="KW-0808">Transferase</keyword>
<dbReference type="PANTHER" id="PTHR12176:SF79">
    <property type="entry name" value="METHYLTRANSFERASE TYPE 11 DOMAIN-CONTAINING PROTEIN"/>
    <property type="match status" value="1"/>
</dbReference>
<evidence type="ECO:0000259" key="4">
    <source>
        <dbReference type="Pfam" id="PF08241"/>
    </source>
</evidence>
<reference evidence="5 6" key="1">
    <citation type="submission" date="2024-04" db="EMBL/GenBank/DDBJ databases">
        <title>Tritrichomonas musculus Genome.</title>
        <authorList>
            <person name="Alves-Ferreira E."/>
            <person name="Grigg M."/>
            <person name="Lorenzi H."/>
            <person name="Galac M."/>
        </authorList>
    </citation>
    <scope>NUCLEOTIDE SEQUENCE [LARGE SCALE GENOMIC DNA]</scope>
    <source>
        <strain evidence="5 6">EAF2021</strain>
    </source>
</reference>
<evidence type="ECO:0000256" key="1">
    <source>
        <dbReference type="ARBA" id="ARBA00008361"/>
    </source>
</evidence>
<dbReference type="EMBL" id="JAPFFF010000007">
    <property type="protein sequence ID" value="KAK8886068.1"/>
    <property type="molecule type" value="Genomic_DNA"/>
</dbReference>